<keyword evidence="3" id="KW-0547">Nucleotide-binding</keyword>
<name>A0ABS3MT88_9BRAD</name>
<dbReference type="SMART" id="SM00382">
    <property type="entry name" value="AAA"/>
    <property type="match status" value="1"/>
</dbReference>
<accession>A0ABS3MT88</accession>
<dbReference type="PROSITE" id="PS50893">
    <property type="entry name" value="ABC_TRANSPORTER_2"/>
    <property type="match status" value="1"/>
</dbReference>
<evidence type="ECO:0000256" key="6">
    <source>
        <dbReference type="ARBA" id="ARBA00024722"/>
    </source>
</evidence>
<dbReference type="GO" id="GO:0005524">
    <property type="term" value="F:ATP binding"/>
    <property type="evidence" value="ECO:0007669"/>
    <property type="project" value="UniProtKB-KW"/>
</dbReference>
<evidence type="ECO:0000256" key="3">
    <source>
        <dbReference type="ARBA" id="ARBA00022741"/>
    </source>
</evidence>
<evidence type="ECO:0000256" key="5">
    <source>
        <dbReference type="ARBA" id="ARBA00022970"/>
    </source>
</evidence>
<keyword evidence="5" id="KW-0029">Amino-acid transport</keyword>
<dbReference type="InterPro" id="IPR052156">
    <property type="entry name" value="BCAA_Transport_ATP-bd_LivF"/>
</dbReference>
<keyword evidence="4 8" id="KW-0067">ATP-binding</keyword>
<protein>
    <submittedName>
        <fullName evidence="8">ABC transporter ATP-binding protein</fullName>
    </submittedName>
</protein>
<organism evidence="8 9">
    <name type="scientific">Bradyrhizobium quebecense</name>
    <dbReference type="NCBI Taxonomy" id="2748629"/>
    <lineage>
        <taxon>Bacteria</taxon>
        <taxon>Pseudomonadati</taxon>
        <taxon>Pseudomonadota</taxon>
        <taxon>Alphaproteobacteria</taxon>
        <taxon>Hyphomicrobiales</taxon>
        <taxon>Nitrobacteraceae</taxon>
        <taxon>Bradyrhizobium</taxon>
    </lineage>
</organism>
<dbReference type="InterPro" id="IPR003439">
    <property type="entry name" value="ABC_transporter-like_ATP-bd"/>
</dbReference>
<dbReference type="RefSeq" id="WP_207838167.1">
    <property type="nucleotide sequence ID" value="NZ_CP088282.1"/>
</dbReference>
<feature type="domain" description="ABC transporter" evidence="7">
    <location>
        <begin position="6"/>
        <end position="230"/>
    </location>
</feature>
<evidence type="ECO:0000256" key="2">
    <source>
        <dbReference type="ARBA" id="ARBA00022448"/>
    </source>
</evidence>
<evidence type="ECO:0000256" key="1">
    <source>
        <dbReference type="ARBA" id="ARBA00005417"/>
    </source>
</evidence>
<comment type="function">
    <text evidence="6">Involved in beta-(1--&gt;2)glucan export. Transmembrane domains (TMD) form a pore in the inner membrane and the ATP-binding domain (NBD) is responsible for energy generation.</text>
</comment>
<dbReference type="Gene3D" id="3.40.50.300">
    <property type="entry name" value="P-loop containing nucleotide triphosphate hydrolases"/>
    <property type="match status" value="1"/>
</dbReference>
<evidence type="ECO:0000313" key="9">
    <source>
        <dbReference type="Proteomes" id="UP000692816"/>
    </source>
</evidence>
<dbReference type="PROSITE" id="PS00211">
    <property type="entry name" value="ABC_TRANSPORTER_1"/>
    <property type="match status" value="1"/>
</dbReference>
<dbReference type="InterPro" id="IPR017871">
    <property type="entry name" value="ABC_transporter-like_CS"/>
</dbReference>
<dbReference type="InterPro" id="IPR003593">
    <property type="entry name" value="AAA+_ATPase"/>
</dbReference>
<evidence type="ECO:0000256" key="4">
    <source>
        <dbReference type="ARBA" id="ARBA00022840"/>
    </source>
</evidence>
<keyword evidence="2" id="KW-0813">Transport</keyword>
<comment type="caution">
    <text evidence="8">The sequence shown here is derived from an EMBL/GenBank/DDBJ whole genome shotgun (WGS) entry which is preliminary data.</text>
</comment>
<dbReference type="InterPro" id="IPR027417">
    <property type="entry name" value="P-loop_NTPase"/>
</dbReference>
<gene>
    <name evidence="8" type="ORF">J4P68_36245</name>
</gene>
<proteinExistence type="inferred from homology"/>
<comment type="similarity">
    <text evidence="1">Belongs to the ABC transporter superfamily.</text>
</comment>
<dbReference type="PANTHER" id="PTHR43820">
    <property type="entry name" value="HIGH-AFFINITY BRANCHED-CHAIN AMINO ACID TRANSPORT ATP-BINDING PROTEIN LIVF"/>
    <property type="match status" value="1"/>
</dbReference>
<dbReference type="EMBL" id="JAGEPA010000001">
    <property type="protein sequence ID" value="MBO1434719.1"/>
    <property type="molecule type" value="Genomic_DNA"/>
</dbReference>
<dbReference type="SUPFAM" id="SSF52540">
    <property type="entry name" value="P-loop containing nucleoside triphosphate hydrolases"/>
    <property type="match status" value="1"/>
</dbReference>
<dbReference type="Pfam" id="PF00005">
    <property type="entry name" value="ABC_tran"/>
    <property type="match status" value="1"/>
</dbReference>
<sequence>MTATDLEIKSICVHRVGLPVVKNVSMSVPAGEITVLLGPNGAGRTTLLEAISGLLAAQAGSIRLGQHQIERMSIRHRNQRGLGHVEQGRAVFGLLTVEENLIACCQKSEIGSAYKWFPELLKRRGTLASMLSGGEQQMLVIARALLCQPKILMIDEMSLGLAPVIVQRLLAALKEMSSQGLGVLLVEQFAHLALACGTRAYVMSGGEIVLADDCGKLAGDVDRLHAAYLS</sequence>
<keyword evidence="9" id="KW-1185">Reference proteome</keyword>
<dbReference type="PANTHER" id="PTHR43820:SF4">
    <property type="entry name" value="HIGH-AFFINITY BRANCHED-CHAIN AMINO ACID TRANSPORT ATP-BINDING PROTEIN LIVF"/>
    <property type="match status" value="1"/>
</dbReference>
<evidence type="ECO:0000259" key="7">
    <source>
        <dbReference type="PROSITE" id="PS50893"/>
    </source>
</evidence>
<dbReference type="Proteomes" id="UP000692816">
    <property type="component" value="Unassembled WGS sequence"/>
</dbReference>
<evidence type="ECO:0000313" key="8">
    <source>
        <dbReference type="EMBL" id="MBO1434719.1"/>
    </source>
</evidence>
<reference evidence="8" key="1">
    <citation type="journal article" date="2021" name="Int. J. Syst. Evol. Microbiol.">
        <title>Bradyrhizobium septentrionale sp. nov. (sv. septentrionale) and Bradyrhizobium quebecense sp. nov. (sv. septentrionale) associated with legumes native to Canada possess rearranged symbiosis genes and numerous insertion sequences.</title>
        <authorList>
            <person name="Bromfield E.S.P."/>
            <person name="Cloutier S."/>
        </authorList>
    </citation>
    <scope>NUCLEOTIDE SEQUENCE</scope>
    <source>
        <strain evidence="8">12S5</strain>
    </source>
</reference>